<dbReference type="EMBL" id="JAEQBW010000006">
    <property type="protein sequence ID" value="MBK6266152.1"/>
    <property type="molecule type" value="Genomic_DNA"/>
</dbReference>
<gene>
    <name evidence="2" type="ORF">JKA74_13995</name>
</gene>
<dbReference type="Pfam" id="PF13302">
    <property type="entry name" value="Acetyltransf_3"/>
    <property type="match status" value="1"/>
</dbReference>
<dbReference type="GO" id="GO:0016747">
    <property type="term" value="F:acyltransferase activity, transferring groups other than amino-acyl groups"/>
    <property type="evidence" value="ECO:0007669"/>
    <property type="project" value="InterPro"/>
</dbReference>
<dbReference type="AlphaFoldDB" id="A0A934X0D1"/>
<comment type="caution">
    <text evidence="2">The sequence shown here is derived from an EMBL/GenBank/DDBJ whole genome shotgun (WGS) entry which is preliminary data.</text>
</comment>
<dbReference type="Proteomes" id="UP000611723">
    <property type="component" value="Unassembled WGS sequence"/>
</dbReference>
<dbReference type="InterPro" id="IPR016181">
    <property type="entry name" value="Acyl_CoA_acyltransferase"/>
</dbReference>
<sequence length="171" mass="19698">MKYILETKRLRLRELTLDDVPFIVALLNSPGWLQFIGDRNVRNPEQAKQYLENGPLKSYKENNYGIWLVETKEEKNAIGTCGIIRREHLDHPDIGFAFLPEQMAKGYAYEMAHATLNYAKDKLKIFPILAIVVAENHKSISLLERIGLQFIKTFYLPGDKKELLLFSTKGS</sequence>
<proteinExistence type="predicted"/>
<reference evidence="2" key="1">
    <citation type="submission" date="2021-01" db="EMBL/GenBank/DDBJ databases">
        <title>Marivirga aurantiaca sp. nov., isolated from intertidal surface sediments.</title>
        <authorList>
            <person name="Zhang M."/>
        </authorList>
    </citation>
    <scope>NUCLEOTIDE SEQUENCE</scope>
    <source>
        <strain evidence="2">S37H4</strain>
    </source>
</reference>
<dbReference type="InterPro" id="IPR000182">
    <property type="entry name" value="GNAT_dom"/>
</dbReference>
<dbReference type="SUPFAM" id="SSF55729">
    <property type="entry name" value="Acyl-CoA N-acyltransferases (Nat)"/>
    <property type="match status" value="1"/>
</dbReference>
<name>A0A934X0D1_9BACT</name>
<dbReference type="PANTHER" id="PTHR43792:SF1">
    <property type="entry name" value="N-ACETYLTRANSFERASE DOMAIN-CONTAINING PROTEIN"/>
    <property type="match status" value="1"/>
</dbReference>
<dbReference type="Gene3D" id="3.40.630.30">
    <property type="match status" value="1"/>
</dbReference>
<organism evidence="2 3">
    <name type="scientific">Marivirga aurantiaca</name>
    <dbReference type="NCBI Taxonomy" id="2802615"/>
    <lineage>
        <taxon>Bacteria</taxon>
        <taxon>Pseudomonadati</taxon>
        <taxon>Bacteroidota</taxon>
        <taxon>Cytophagia</taxon>
        <taxon>Cytophagales</taxon>
        <taxon>Marivirgaceae</taxon>
        <taxon>Marivirga</taxon>
    </lineage>
</organism>
<keyword evidence="3" id="KW-1185">Reference proteome</keyword>
<dbReference type="InterPro" id="IPR051531">
    <property type="entry name" value="N-acetyltransferase"/>
</dbReference>
<dbReference type="PROSITE" id="PS51186">
    <property type="entry name" value="GNAT"/>
    <property type="match status" value="1"/>
</dbReference>
<evidence type="ECO:0000313" key="3">
    <source>
        <dbReference type="Proteomes" id="UP000611723"/>
    </source>
</evidence>
<accession>A0A934X0D1</accession>
<evidence type="ECO:0000259" key="1">
    <source>
        <dbReference type="PROSITE" id="PS51186"/>
    </source>
</evidence>
<protein>
    <submittedName>
        <fullName evidence="2">GNAT family N-acetyltransferase</fullName>
    </submittedName>
</protein>
<evidence type="ECO:0000313" key="2">
    <source>
        <dbReference type="EMBL" id="MBK6266152.1"/>
    </source>
</evidence>
<feature type="domain" description="N-acetyltransferase" evidence="1">
    <location>
        <begin position="10"/>
        <end position="170"/>
    </location>
</feature>
<dbReference type="RefSeq" id="WP_201431832.1">
    <property type="nucleotide sequence ID" value="NZ_JAEQBW010000006.1"/>
</dbReference>
<dbReference type="PANTHER" id="PTHR43792">
    <property type="entry name" value="GNAT FAMILY, PUTATIVE (AFU_ORTHOLOGUE AFUA_3G00765)-RELATED-RELATED"/>
    <property type="match status" value="1"/>
</dbReference>